<dbReference type="PANTHER" id="PTHR33745">
    <property type="entry name" value="RSBT ANTAGONIST PROTEIN RSBS-RELATED"/>
    <property type="match status" value="1"/>
</dbReference>
<keyword evidence="4" id="KW-1185">Reference proteome</keyword>
<dbReference type="Pfam" id="PF01740">
    <property type="entry name" value="STAS"/>
    <property type="match status" value="1"/>
</dbReference>
<comment type="caution">
    <text evidence="3">The sequence shown here is derived from an EMBL/GenBank/DDBJ whole genome shotgun (WGS) entry which is preliminary data.</text>
</comment>
<dbReference type="PANTHER" id="PTHR33745:SF3">
    <property type="entry name" value="RSBT CO-ANTAGONIST PROTEIN RSBRC"/>
    <property type="match status" value="1"/>
</dbReference>
<evidence type="ECO:0000313" key="4">
    <source>
        <dbReference type="Proteomes" id="UP001341820"/>
    </source>
</evidence>
<dbReference type="SUPFAM" id="SSF52091">
    <property type="entry name" value="SpoIIaa-like"/>
    <property type="match status" value="1"/>
</dbReference>
<evidence type="ECO:0000259" key="2">
    <source>
        <dbReference type="PROSITE" id="PS50801"/>
    </source>
</evidence>
<sequence>MDKDKNGICSSRSDVKASILKSQNQQFHEIFIEIFNLEGEYTEESFHYWIDNITSDQPHLETPLYEIIEEFLSNQQIYLNHIKKYFEQHGQELSYKEYSSYVEIVTDTFTSIIVKFSKKNHMKSKQLIQAQSELITELSSPIITLNDNISLLPLVGEIDTHRAQVVFTNTIEICSSQNVECLLIDLSGVPILDTMVANELFQLIKGLRLIGTRTSLCGVKPGIAQTAVHLGIDFEGYKVYSSIAKALAKLDFTTIDI</sequence>
<keyword evidence="1" id="KW-0597">Phosphoprotein</keyword>
<dbReference type="Gene3D" id="3.30.750.24">
    <property type="entry name" value="STAS domain"/>
    <property type="match status" value="1"/>
</dbReference>
<evidence type="ECO:0000313" key="3">
    <source>
        <dbReference type="EMBL" id="MED4126521.1"/>
    </source>
</evidence>
<reference evidence="3 4" key="1">
    <citation type="submission" date="2023-03" db="EMBL/GenBank/DDBJ databases">
        <title>Bacillus Genome Sequencing.</title>
        <authorList>
            <person name="Dunlap C."/>
        </authorList>
    </citation>
    <scope>NUCLEOTIDE SEQUENCE [LARGE SCALE GENOMIC DNA]</scope>
    <source>
        <strain evidence="3 4">B-4107</strain>
    </source>
</reference>
<name>A0ABU6NEB6_9BACI</name>
<dbReference type="RefSeq" id="WP_328235722.1">
    <property type="nucleotide sequence ID" value="NZ_JAROAS010000001.1"/>
</dbReference>
<dbReference type="PROSITE" id="PS50801">
    <property type="entry name" value="STAS"/>
    <property type="match status" value="1"/>
</dbReference>
<gene>
    <name evidence="3" type="ORF">P5F74_00010</name>
</gene>
<feature type="domain" description="STAS" evidence="2">
    <location>
        <begin position="139"/>
        <end position="250"/>
    </location>
</feature>
<dbReference type="InterPro" id="IPR051932">
    <property type="entry name" value="Bact_StressResp_Reg"/>
</dbReference>
<organism evidence="3 4">
    <name type="scientific">Shouchella miscanthi</name>
    <dbReference type="NCBI Taxonomy" id="2598861"/>
    <lineage>
        <taxon>Bacteria</taxon>
        <taxon>Bacillati</taxon>
        <taxon>Bacillota</taxon>
        <taxon>Bacilli</taxon>
        <taxon>Bacillales</taxon>
        <taxon>Bacillaceae</taxon>
        <taxon>Shouchella</taxon>
    </lineage>
</organism>
<dbReference type="Proteomes" id="UP001341820">
    <property type="component" value="Unassembled WGS sequence"/>
</dbReference>
<dbReference type="CDD" id="cd07041">
    <property type="entry name" value="STAS_RsbR_RsbS_like"/>
    <property type="match status" value="1"/>
</dbReference>
<accession>A0ABU6NEB6</accession>
<proteinExistence type="predicted"/>
<dbReference type="InterPro" id="IPR036513">
    <property type="entry name" value="STAS_dom_sf"/>
</dbReference>
<dbReference type="EMBL" id="JAROAS010000001">
    <property type="protein sequence ID" value="MED4126521.1"/>
    <property type="molecule type" value="Genomic_DNA"/>
</dbReference>
<evidence type="ECO:0000256" key="1">
    <source>
        <dbReference type="ARBA" id="ARBA00022553"/>
    </source>
</evidence>
<dbReference type="InterPro" id="IPR002645">
    <property type="entry name" value="STAS_dom"/>
</dbReference>
<protein>
    <submittedName>
        <fullName evidence="3">STAS domain-containing protein</fullName>
    </submittedName>
</protein>